<evidence type="ECO:0008006" key="3">
    <source>
        <dbReference type="Google" id="ProtNLM"/>
    </source>
</evidence>
<dbReference type="EMBL" id="JBHSBU010000001">
    <property type="protein sequence ID" value="MFC4160250.1"/>
    <property type="molecule type" value="Genomic_DNA"/>
</dbReference>
<dbReference type="Proteomes" id="UP001595791">
    <property type="component" value="Unassembled WGS sequence"/>
</dbReference>
<dbReference type="RefSeq" id="WP_378168033.1">
    <property type="nucleotide sequence ID" value="NZ_JBHSBU010000001.1"/>
</dbReference>
<accession>A0ABV8MTH3</accession>
<organism evidence="1 2">
    <name type="scientific">Chitinimonas lacunae</name>
    <dbReference type="NCBI Taxonomy" id="1963018"/>
    <lineage>
        <taxon>Bacteria</taxon>
        <taxon>Pseudomonadati</taxon>
        <taxon>Pseudomonadota</taxon>
        <taxon>Betaproteobacteria</taxon>
        <taxon>Neisseriales</taxon>
        <taxon>Chitinibacteraceae</taxon>
        <taxon>Chitinimonas</taxon>
    </lineage>
</organism>
<comment type="caution">
    <text evidence="1">The sequence shown here is derived from an EMBL/GenBank/DDBJ whole genome shotgun (WGS) entry which is preliminary data.</text>
</comment>
<proteinExistence type="predicted"/>
<protein>
    <recommendedName>
        <fullName evidence="3">DUF4276 family protein</fullName>
    </recommendedName>
</protein>
<name>A0ABV8MTH3_9NEIS</name>
<evidence type="ECO:0000313" key="2">
    <source>
        <dbReference type="Proteomes" id="UP001595791"/>
    </source>
</evidence>
<reference evidence="2" key="1">
    <citation type="journal article" date="2019" name="Int. J. Syst. Evol. Microbiol.">
        <title>The Global Catalogue of Microorganisms (GCM) 10K type strain sequencing project: providing services to taxonomists for standard genome sequencing and annotation.</title>
        <authorList>
            <consortium name="The Broad Institute Genomics Platform"/>
            <consortium name="The Broad Institute Genome Sequencing Center for Infectious Disease"/>
            <person name="Wu L."/>
            <person name="Ma J."/>
        </authorList>
    </citation>
    <scope>NUCLEOTIDE SEQUENCE [LARGE SCALE GENOMIC DNA]</scope>
    <source>
        <strain evidence="2">LMG 29894</strain>
    </source>
</reference>
<gene>
    <name evidence="1" type="ORF">ACFOW7_12960</name>
</gene>
<keyword evidence="2" id="KW-1185">Reference proteome</keyword>
<sequence length="40" mass="4544">MASPYPAYDQPLYGSLGALEIGLATIRTECRRFDAWLQRL</sequence>
<evidence type="ECO:0000313" key="1">
    <source>
        <dbReference type="EMBL" id="MFC4160250.1"/>
    </source>
</evidence>